<proteinExistence type="inferred from homology"/>
<dbReference type="AlphaFoldDB" id="A0A090Q596"/>
<evidence type="ECO:0000313" key="4">
    <source>
        <dbReference type="EMBL" id="GAK96903.1"/>
    </source>
</evidence>
<dbReference type="InterPro" id="IPR009742">
    <property type="entry name" value="Curlin_rpt"/>
</dbReference>
<comment type="caution">
    <text evidence="4">The sequence shown here is derived from an EMBL/GenBank/DDBJ whole genome shotgun (WGS) entry which is preliminary data.</text>
</comment>
<evidence type="ECO:0000256" key="3">
    <source>
        <dbReference type="SAM" id="SignalP"/>
    </source>
</evidence>
<dbReference type="Proteomes" id="UP000029221">
    <property type="component" value="Unassembled WGS sequence"/>
</dbReference>
<evidence type="ECO:0000256" key="2">
    <source>
        <dbReference type="ARBA" id="ARBA00022729"/>
    </source>
</evidence>
<accession>A0A090Q596</accession>
<protein>
    <recommendedName>
        <fullName evidence="6">Curlin</fullName>
    </recommendedName>
</protein>
<organism evidence="4 5">
    <name type="scientific">Nonlabens tegetincola</name>
    <dbReference type="NCBI Taxonomy" id="323273"/>
    <lineage>
        <taxon>Bacteria</taxon>
        <taxon>Pseudomonadati</taxon>
        <taxon>Bacteroidota</taxon>
        <taxon>Flavobacteriia</taxon>
        <taxon>Flavobacteriales</taxon>
        <taxon>Flavobacteriaceae</taxon>
        <taxon>Nonlabens</taxon>
    </lineage>
</organism>
<dbReference type="eggNOG" id="ENOG5030D2R">
    <property type="taxonomic scope" value="Bacteria"/>
</dbReference>
<comment type="similarity">
    <text evidence="1">Belongs to the CsgA/CsgB family.</text>
</comment>
<keyword evidence="2 3" id="KW-0732">Signal</keyword>
<gene>
    <name evidence="4" type="ORF">JCM19294_1212</name>
</gene>
<feature type="signal peptide" evidence="3">
    <location>
        <begin position="1"/>
        <end position="19"/>
    </location>
</feature>
<dbReference type="Pfam" id="PF07012">
    <property type="entry name" value="Curlin_rpt"/>
    <property type="match status" value="1"/>
</dbReference>
<feature type="chain" id="PRO_5001863043" description="Curlin" evidence="3">
    <location>
        <begin position="20"/>
        <end position="434"/>
    </location>
</feature>
<dbReference type="EMBL" id="BBML01000003">
    <property type="protein sequence ID" value="GAK96903.1"/>
    <property type="molecule type" value="Genomic_DNA"/>
</dbReference>
<keyword evidence="5" id="KW-1185">Reference proteome</keyword>
<reference evidence="4" key="1">
    <citation type="journal article" date="2014" name="Genome Announc.">
        <title>Draft Genome Sequences of Marine Flavobacterium Nonlabens Strains NR17, NR24, NR27, NR32, NR33, and Ara13.</title>
        <authorList>
            <person name="Nakanishi M."/>
            <person name="Meirelles P."/>
            <person name="Suzuki R."/>
            <person name="Takatani N."/>
            <person name="Mino S."/>
            <person name="Suda W."/>
            <person name="Oshima K."/>
            <person name="Hattori M."/>
            <person name="Ohkuma M."/>
            <person name="Hosokawa M."/>
            <person name="Miyashita K."/>
            <person name="Thompson F.L."/>
            <person name="Niwa A."/>
            <person name="Sawabe T."/>
            <person name="Sawabe T."/>
        </authorList>
    </citation>
    <scope>NUCLEOTIDE SEQUENCE [LARGE SCALE GENOMIC DNA]</scope>
    <source>
        <strain evidence="4">JCM 19294</strain>
    </source>
</reference>
<dbReference type="RefSeq" id="WP_042278434.1">
    <property type="nucleotide sequence ID" value="NZ_BBML01000003.1"/>
</dbReference>
<name>A0A090Q596_9FLAO</name>
<evidence type="ECO:0000256" key="1">
    <source>
        <dbReference type="ARBA" id="ARBA00009766"/>
    </source>
</evidence>
<dbReference type="GO" id="GO:0007155">
    <property type="term" value="P:cell adhesion"/>
    <property type="evidence" value="ECO:0007669"/>
    <property type="project" value="InterPro"/>
</dbReference>
<dbReference type="STRING" id="319236.BST91_03515"/>
<evidence type="ECO:0000313" key="5">
    <source>
        <dbReference type="Proteomes" id="UP000029221"/>
    </source>
</evidence>
<dbReference type="GO" id="GO:0009289">
    <property type="term" value="C:pilus"/>
    <property type="evidence" value="ECO:0007669"/>
    <property type="project" value="InterPro"/>
</dbReference>
<evidence type="ECO:0008006" key="6">
    <source>
        <dbReference type="Google" id="ProtNLM"/>
    </source>
</evidence>
<sequence>MNRVNLSVAALLVAGFAFAQSPQTVASPGQQTAPVAVLPAASAGGNYSNIDQKAVGSDAMVQQQGTSNISFIDQTGSNASNKNNVDVLQWGNVQPGISGYLNYSDIKQTGEGNNFELMQQGDKNENFGLQNGVDNSVVVQQGANTPQQAEENLALSDQDGLENYAEIQQRYDNNKATITQRNDVSSGAGNWSYQEQIANPNQSAGHTAVGEQWGDDNTLIQLQEGSASGPNSLGNYAQANQGDALAAPDSATGAFAQQVQLGDGNEAYAGQKLTNDTSFQEQIGDLNLAEVKQNLSGSNAGGDNHAEQYQDGNLNEARIDQNGNNNIALQEQYGDDNYSKIKQRYGQVTGNEAISYQNGTLNNSVINQQANANMALVDQTGDGQMSVINQNNPLNGSPAATSGSNSATVIQRNANVALTPSTLKAAQTRADRRR</sequence>